<sequence length="327" mass="34587">MVAKVLDKFETLLLDLDGVIYEGKNSIVDAVESIAFLKAKGVQVGYITNNASRTSVAIAKQLESFGLELDADDVITSAQAGAQLLKDLVPQGSKVLVVGGEGLRSNVSLAGFQVVESSKDSPAAVIQGFDPTVGWQQLAEASYAIQQGAKWVATNQDWTIPREEGLAPGNGTLVSAVHTAVGQLPVVAGKPEKAIFETALSHFGTSSAIYIGDRLDTDVLGANKAGIGSALVMTGVTTRKELLAARADSRPSYILGTLKDLLSSYQVPIKTKRGYKLGSVEVELLGQKVVVSFGDPRTLEALKCACLTIWDSGQPIHTLDVEQALYE</sequence>
<dbReference type="EMBL" id="CAEZSX010000087">
    <property type="protein sequence ID" value="CAB4555998.1"/>
    <property type="molecule type" value="Genomic_DNA"/>
</dbReference>
<dbReference type="PANTHER" id="PTHR19288:SF95">
    <property type="entry name" value="D-GLYCEROL 3-PHOSPHATE PHOSPHATASE"/>
    <property type="match status" value="1"/>
</dbReference>
<reference evidence="1" key="1">
    <citation type="submission" date="2020-05" db="EMBL/GenBank/DDBJ databases">
        <authorList>
            <person name="Chiriac C."/>
            <person name="Salcher M."/>
            <person name="Ghai R."/>
            <person name="Kavagutti S V."/>
        </authorList>
    </citation>
    <scope>NUCLEOTIDE SEQUENCE</scope>
</reference>
<organism evidence="1">
    <name type="scientific">freshwater metagenome</name>
    <dbReference type="NCBI Taxonomy" id="449393"/>
    <lineage>
        <taxon>unclassified sequences</taxon>
        <taxon>metagenomes</taxon>
        <taxon>ecological metagenomes</taxon>
    </lineage>
</organism>
<proteinExistence type="predicted"/>
<dbReference type="PIRSF" id="PIRSF000915">
    <property type="entry name" value="PGP-type_phosphatase"/>
    <property type="match status" value="1"/>
</dbReference>
<dbReference type="NCBIfam" id="TIGR01460">
    <property type="entry name" value="HAD-SF-IIA"/>
    <property type="match status" value="1"/>
</dbReference>
<protein>
    <submittedName>
        <fullName evidence="1">Unannotated protein</fullName>
    </submittedName>
</protein>
<dbReference type="SUPFAM" id="SSF56784">
    <property type="entry name" value="HAD-like"/>
    <property type="match status" value="1"/>
</dbReference>
<dbReference type="GO" id="GO:0016791">
    <property type="term" value="F:phosphatase activity"/>
    <property type="evidence" value="ECO:0007669"/>
    <property type="project" value="TreeGrafter"/>
</dbReference>
<dbReference type="Pfam" id="PF13242">
    <property type="entry name" value="Hydrolase_like"/>
    <property type="match status" value="1"/>
</dbReference>
<dbReference type="Gene3D" id="3.40.50.1000">
    <property type="entry name" value="HAD superfamily/HAD-like"/>
    <property type="match status" value="2"/>
</dbReference>
<accession>A0A6J6D2J3</accession>
<evidence type="ECO:0000313" key="1">
    <source>
        <dbReference type="EMBL" id="CAB4555998.1"/>
    </source>
</evidence>
<gene>
    <name evidence="1" type="ORF">UFOPK1537_00612</name>
</gene>
<dbReference type="GO" id="GO:0005737">
    <property type="term" value="C:cytoplasm"/>
    <property type="evidence" value="ECO:0007669"/>
    <property type="project" value="TreeGrafter"/>
</dbReference>
<dbReference type="InterPro" id="IPR023214">
    <property type="entry name" value="HAD_sf"/>
</dbReference>
<name>A0A6J6D2J3_9ZZZZ</name>
<dbReference type="InterPro" id="IPR006357">
    <property type="entry name" value="HAD-SF_hydro_IIA"/>
</dbReference>
<dbReference type="InterPro" id="IPR036412">
    <property type="entry name" value="HAD-like_sf"/>
</dbReference>
<dbReference type="Pfam" id="PF13344">
    <property type="entry name" value="Hydrolase_6"/>
    <property type="match status" value="1"/>
</dbReference>
<dbReference type="AlphaFoldDB" id="A0A6J6D2J3"/>
<dbReference type="PANTHER" id="PTHR19288">
    <property type="entry name" value="4-NITROPHENYLPHOSPHATASE-RELATED"/>
    <property type="match status" value="1"/>
</dbReference>